<proteinExistence type="predicted"/>
<dbReference type="CDD" id="cd06532">
    <property type="entry name" value="Glyco_transf_25"/>
    <property type="match status" value="1"/>
</dbReference>
<reference evidence="2" key="2">
    <citation type="submission" date="2023-07" db="EMBL/GenBank/DDBJ databases">
        <authorList>
            <person name="Sun H."/>
        </authorList>
    </citation>
    <scope>NUCLEOTIDE SEQUENCE</scope>
    <source>
        <strain evidence="2">05753</strain>
    </source>
</reference>
<protein>
    <submittedName>
        <fullName evidence="2">Glycosyltransferase family 25 protein</fullName>
    </submittedName>
</protein>
<evidence type="ECO:0000259" key="1">
    <source>
        <dbReference type="Pfam" id="PF01755"/>
    </source>
</evidence>
<accession>A0ABT8T052</accession>
<keyword evidence="3" id="KW-1185">Reference proteome</keyword>
<organism evidence="2 3">
    <name type="scientific">Rhizobium oryzicola</name>
    <dbReference type="NCBI Taxonomy" id="1232668"/>
    <lineage>
        <taxon>Bacteria</taxon>
        <taxon>Pseudomonadati</taxon>
        <taxon>Pseudomonadota</taxon>
        <taxon>Alphaproteobacteria</taxon>
        <taxon>Hyphomicrobiales</taxon>
        <taxon>Rhizobiaceae</taxon>
        <taxon>Rhizobium/Agrobacterium group</taxon>
        <taxon>Rhizobium</taxon>
    </lineage>
</organism>
<dbReference type="Proteomes" id="UP001169006">
    <property type="component" value="Unassembled WGS sequence"/>
</dbReference>
<dbReference type="Pfam" id="PF01755">
    <property type="entry name" value="Glyco_transf_25"/>
    <property type="match status" value="1"/>
</dbReference>
<evidence type="ECO:0000313" key="2">
    <source>
        <dbReference type="EMBL" id="MDO1584023.1"/>
    </source>
</evidence>
<name>A0ABT8T052_9HYPH</name>
<evidence type="ECO:0000313" key="3">
    <source>
        <dbReference type="Proteomes" id="UP001169006"/>
    </source>
</evidence>
<reference evidence="2" key="1">
    <citation type="journal article" date="2015" name="Int. J. Syst. Evol. Microbiol.">
        <title>Rhizobium oryzicola sp. nov., potential plant-growth-promoting endophytic bacteria isolated from rice roots.</title>
        <authorList>
            <person name="Zhang X.X."/>
            <person name="Gao J.S."/>
            <person name="Cao Y.H."/>
            <person name="Sheirdil R.A."/>
            <person name="Wang X.C."/>
            <person name="Zhang L."/>
        </authorList>
    </citation>
    <scope>NUCLEOTIDE SEQUENCE</scope>
    <source>
        <strain evidence="2">05753</strain>
    </source>
</reference>
<dbReference type="EMBL" id="JAUKWQ010000006">
    <property type="protein sequence ID" value="MDO1584023.1"/>
    <property type="molecule type" value="Genomic_DNA"/>
</dbReference>
<sequence length="307" mass="33340">MAVSLPGSLKSAPGGRPLGVFAINLDRSPDRWASIERAFGDLPWPLHRVAAVDAKRDPQSVLAVRGQAIRHEPDAIGWNSHRNRLFMLTEEACLASHVLVWRQFLQSDFEHALVLEDDAVSQAGFVDCVTALLTEGLSADIVKLEGIARSGARKALAIRRLNAGHLLVRSLRPSSGSAAYLVSRKGAETLLCAAKDIRVPADDFLWTPAFHGLDIAHVSPWVIMQSGAVSVIGHDLKTKRARSKAPIARGLLMPMKRAMERLGLVWAALQGNPLNLLNVKMVPWAPNNYNPGEETALAAEDQRSSNG</sequence>
<dbReference type="RefSeq" id="WP_302078246.1">
    <property type="nucleotide sequence ID" value="NZ_JAUKWQ010000006.1"/>
</dbReference>
<gene>
    <name evidence="2" type="ORF">Q2T52_18215</name>
</gene>
<dbReference type="InterPro" id="IPR002654">
    <property type="entry name" value="Glyco_trans_25"/>
</dbReference>
<feature type="domain" description="Glycosyl transferase family 25" evidence="1">
    <location>
        <begin position="20"/>
        <end position="204"/>
    </location>
</feature>
<comment type="caution">
    <text evidence="2">The sequence shown here is derived from an EMBL/GenBank/DDBJ whole genome shotgun (WGS) entry which is preliminary data.</text>
</comment>